<dbReference type="PANTHER" id="PTHR38459:SF1">
    <property type="entry name" value="PROPHAGE BACTOPRENOL-LINKED GLUCOSE TRANSLOCASE HOMOLOG"/>
    <property type="match status" value="1"/>
</dbReference>
<dbReference type="InterPro" id="IPR051401">
    <property type="entry name" value="GtrA_CellWall_Glycosyl"/>
</dbReference>
<organism evidence="8 9">
    <name type="scientific">Stenotrophomonas chelatiphaga</name>
    <dbReference type="NCBI Taxonomy" id="517011"/>
    <lineage>
        <taxon>Bacteria</taxon>
        <taxon>Pseudomonadati</taxon>
        <taxon>Pseudomonadota</taxon>
        <taxon>Gammaproteobacteria</taxon>
        <taxon>Lysobacterales</taxon>
        <taxon>Lysobacteraceae</taxon>
        <taxon>Stenotrophomonas</taxon>
    </lineage>
</organism>
<feature type="transmembrane region" description="Helical" evidence="6">
    <location>
        <begin position="89"/>
        <end position="111"/>
    </location>
</feature>
<evidence type="ECO:0000313" key="8">
    <source>
        <dbReference type="EMBL" id="KRG68756.1"/>
    </source>
</evidence>
<evidence type="ECO:0000259" key="7">
    <source>
        <dbReference type="Pfam" id="PF04138"/>
    </source>
</evidence>
<gene>
    <name evidence="8" type="ORF">ABB28_16160</name>
</gene>
<evidence type="ECO:0000256" key="4">
    <source>
        <dbReference type="ARBA" id="ARBA00022989"/>
    </source>
</evidence>
<feature type="transmembrane region" description="Helical" evidence="6">
    <location>
        <begin position="117"/>
        <end position="136"/>
    </location>
</feature>
<dbReference type="GO" id="GO:0000271">
    <property type="term" value="P:polysaccharide biosynthetic process"/>
    <property type="evidence" value="ECO:0007669"/>
    <property type="project" value="InterPro"/>
</dbReference>
<sequence length="157" mass="16797">MMSAGLHGNKMINAFKSRRGVIKESVGYLAASGLALAADLSIFMLLSYAGFGWYSAAAVGFLIGSVCAYWISVRYVFSSRCLHSASVEMAVFVLIGCFGLLIVQASMWIGIEVLGMPPIVARLIAVGGSFTSNFMLRKMVLFRSARTSHVIGEKGAV</sequence>
<name>A0A0R0CT11_9GAMM</name>
<keyword evidence="3 6" id="KW-0812">Transmembrane</keyword>
<dbReference type="InterPro" id="IPR007267">
    <property type="entry name" value="GtrA_DPMS_TM"/>
</dbReference>
<protein>
    <recommendedName>
        <fullName evidence="7">GtrA/DPMS transmembrane domain-containing protein</fullName>
    </recommendedName>
</protein>
<dbReference type="PATRIC" id="fig|517011.3.peg.3419"/>
<feature type="domain" description="GtrA/DPMS transmembrane" evidence="7">
    <location>
        <begin position="28"/>
        <end position="142"/>
    </location>
</feature>
<evidence type="ECO:0000313" key="9">
    <source>
        <dbReference type="Proteomes" id="UP000051386"/>
    </source>
</evidence>
<dbReference type="GO" id="GO:0005886">
    <property type="term" value="C:plasma membrane"/>
    <property type="evidence" value="ECO:0007669"/>
    <property type="project" value="TreeGrafter"/>
</dbReference>
<dbReference type="Proteomes" id="UP000051386">
    <property type="component" value="Unassembled WGS sequence"/>
</dbReference>
<dbReference type="Pfam" id="PF04138">
    <property type="entry name" value="GtrA_DPMS_TM"/>
    <property type="match status" value="1"/>
</dbReference>
<evidence type="ECO:0000256" key="1">
    <source>
        <dbReference type="ARBA" id="ARBA00004141"/>
    </source>
</evidence>
<dbReference type="PANTHER" id="PTHR38459">
    <property type="entry name" value="PROPHAGE BACTOPRENOL-LINKED GLUCOSE TRANSLOCASE HOMOLOG"/>
    <property type="match status" value="1"/>
</dbReference>
<evidence type="ECO:0000256" key="5">
    <source>
        <dbReference type="ARBA" id="ARBA00023136"/>
    </source>
</evidence>
<dbReference type="AlphaFoldDB" id="A0A0R0CT11"/>
<evidence type="ECO:0000256" key="3">
    <source>
        <dbReference type="ARBA" id="ARBA00022692"/>
    </source>
</evidence>
<accession>A0A0R0CT11</accession>
<reference evidence="8 9" key="1">
    <citation type="submission" date="2015-05" db="EMBL/GenBank/DDBJ databases">
        <title>Genome sequencing and analysis of members of genus Stenotrophomonas.</title>
        <authorList>
            <person name="Patil P.P."/>
            <person name="Midha S."/>
            <person name="Patil P.B."/>
        </authorList>
    </citation>
    <scope>NUCLEOTIDE SEQUENCE [LARGE SCALE GENOMIC DNA]</scope>
    <source>
        <strain evidence="8 9">DSM 21508</strain>
    </source>
</reference>
<keyword evidence="9" id="KW-1185">Reference proteome</keyword>
<comment type="caution">
    <text evidence="8">The sequence shown here is derived from an EMBL/GenBank/DDBJ whole genome shotgun (WGS) entry which is preliminary data.</text>
</comment>
<evidence type="ECO:0000256" key="2">
    <source>
        <dbReference type="ARBA" id="ARBA00009399"/>
    </source>
</evidence>
<feature type="transmembrane region" description="Helical" evidence="6">
    <location>
        <begin position="52"/>
        <end position="77"/>
    </location>
</feature>
<evidence type="ECO:0000256" key="6">
    <source>
        <dbReference type="SAM" id="Phobius"/>
    </source>
</evidence>
<keyword evidence="4 6" id="KW-1133">Transmembrane helix</keyword>
<proteinExistence type="inferred from homology"/>
<keyword evidence="5 6" id="KW-0472">Membrane</keyword>
<comment type="subcellular location">
    <subcellularLocation>
        <location evidence="1">Membrane</location>
        <topology evidence="1">Multi-pass membrane protein</topology>
    </subcellularLocation>
</comment>
<dbReference type="EMBL" id="LDJK01000087">
    <property type="protein sequence ID" value="KRG68756.1"/>
    <property type="molecule type" value="Genomic_DNA"/>
</dbReference>
<feature type="transmembrane region" description="Helical" evidence="6">
    <location>
        <begin position="26"/>
        <end position="46"/>
    </location>
</feature>
<comment type="similarity">
    <text evidence="2">Belongs to the GtrA family.</text>
</comment>